<feature type="compositionally biased region" description="Basic and acidic residues" evidence="1">
    <location>
        <begin position="522"/>
        <end position="535"/>
    </location>
</feature>
<feature type="region of interest" description="Disordered" evidence="1">
    <location>
        <begin position="473"/>
        <end position="535"/>
    </location>
</feature>
<evidence type="ECO:0000256" key="1">
    <source>
        <dbReference type="SAM" id="MobiDB-lite"/>
    </source>
</evidence>
<dbReference type="EMBL" id="BRYA01000365">
    <property type="protein sequence ID" value="GMI47933.1"/>
    <property type="molecule type" value="Genomic_DNA"/>
</dbReference>
<feature type="compositionally biased region" description="Basic and acidic residues" evidence="1">
    <location>
        <begin position="269"/>
        <end position="282"/>
    </location>
</feature>
<keyword evidence="3" id="KW-1185">Reference proteome</keyword>
<accession>A0A9W7GNW5</accession>
<feature type="compositionally biased region" description="Polar residues" evidence="1">
    <location>
        <begin position="300"/>
        <end position="309"/>
    </location>
</feature>
<evidence type="ECO:0000313" key="3">
    <source>
        <dbReference type="Proteomes" id="UP001165065"/>
    </source>
</evidence>
<organism evidence="2 3">
    <name type="scientific">Triparma columacea</name>
    <dbReference type="NCBI Taxonomy" id="722753"/>
    <lineage>
        <taxon>Eukaryota</taxon>
        <taxon>Sar</taxon>
        <taxon>Stramenopiles</taxon>
        <taxon>Ochrophyta</taxon>
        <taxon>Bolidophyceae</taxon>
        <taxon>Parmales</taxon>
        <taxon>Triparmaceae</taxon>
        <taxon>Triparma</taxon>
    </lineage>
</organism>
<feature type="compositionally biased region" description="Basic and acidic residues" evidence="1">
    <location>
        <begin position="206"/>
        <end position="218"/>
    </location>
</feature>
<dbReference type="Proteomes" id="UP001165065">
    <property type="component" value="Unassembled WGS sequence"/>
</dbReference>
<feature type="region of interest" description="Disordered" evidence="1">
    <location>
        <begin position="68"/>
        <end position="141"/>
    </location>
</feature>
<reference evidence="3" key="1">
    <citation type="journal article" date="2023" name="Commun. Biol.">
        <title>Genome analysis of Parmales, the sister group of diatoms, reveals the evolutionary specialization of diatoms from phago-mixotrophs to photoautotrophs.</title>
        <authorList>
            <person name="Ban H."/>
            <person name="Sato S."/>
            <person name="Yoshikawa S."/>
            <person name="Yamada K."/>
            <person name="Nakamura Y."/>
            <person name="Ichinomiya M."/>
            <person name="Sato N."/>
            <person name="Blanc-Mathieu R."/>
            <person name="Endo H."/>
            <person name="Kuwata A."/>
            <person name="Ogata H."/>
        </authorList>
    </citation>
    <scope>NUCLEOTIDE SEQUENCE [LARGE SCALE GENOMIC DNA]</scope>
</reference>
<sequence>MEEKINGRKNRRRRRSFTDVQKIIRDMEGGGENREAKQGRVHRIDSELELQTMRRKIIEDAKLLDSLDDVSGEEEVKPGEEKEKVGDKWAAPRLTSSDSEVGGEGGERENALEGGVGGGGRGEVEGRKPVKRRSFGDSNQLTMKQVKQTATRAMEEVELIFNEDPDCDRNKGVSAEEEEFSPDERKKRSSLRYSAMVNSYKVKDSLDSRLNERKEDSAMRPAGAVEGRRGRMGTVFKKSTVRRVRRRSFHGMNSVMREPDMSLEVEVGSDGRDHSKDERISDRYTMPSFALEKPRARSKQAVSAVTNQPRRSRQRQDGSPKLTGMDGTIVDVVGGPKKSTSPLGNGIGDELDFSIVDDFLEEEGINRSRRLNASSYSRRTREKGSGLDSLLRKKDEEIRSIDTKSSIDESIGSLSAFATTDSSPSSTFSGSTPSARLHRNTFEVGFLEGLRSSLEMSDDLDLDDFDDTCMPITPSLGNVERDRPRRQGIDVPTRRNQRHEGLGLETIVGSPLSPSLNLRSESPPEKVHGKAHQDN</sequence>
<proteinExistence type="predicted"/>
<name>A0A9W7GNW5_9STRA</name>
<gene>
    <name evidence="2" type="ORF">TrCOL_g4871</name>
</gene>
<feature type="region of interest" description="Disordered" evidence="1">
    <location>
        <begin position="161"/>
        <end position="189"/>
    </location>
</feature>
<dbReference type="OrthoDB" id="10615568at2759"/>
<feature type="region of interest" description="Disordered" evidence="1">
    <location>
        <begin position="206"/>
        <end position="345"/>
    </location>
</feature>
<protein>
    <submittedName>
        <fullName evidence="2">Uncharacterized protein</fullName>
    </submittedName>
</protein>
<dbReference type="AlphaFoldDB" id="A0A9W7GNW5"/>
<feature type="compositionally biased region" description="Basic and acidic residues" evidence="1">
    <location>
        <begin position="479"/>
        <end position="488"/>
    </location>
</feature>
<feature type="compositionally biased region" description="Basic and acidic residues" evidence="1">
    <location>
        <begin position="74"/>
        <end position="87"/>
    </location>
</feature>
<feature type="compositionally biased region" description="Basic residues" evidence="1">
    <location>
        <begin position="239"/>
        <end position="249"/>
    </location>
</feature>
<comment type="caution">
    <text evidence="2">The sequence shown here is derived from an EMBL/GenBank/DDBJ whole genome shotgun (WGS) entry which is preliminary data.</text>
</comment>
<evidence type="ECO:0000313" key="2">
    <source>
        <dbReference type="EMBL" id="GMI47933.1"/>
    </source>
</evidence>